<dbReference type="Proteomes" id="UP000230605">
    <property type="component" value="Chromosome 3"/>
</dbReference>
<dbReference type="AlphaFoldDB" id="A0A2G5I1U9"/>
<feature type="region of interest" description="Disordered" evidence="1">
    <location>
        <begin position="1"/>
        <end position="61"/>
    </location>
</feature>
<reference evidence="2 4" key="1">
    <citation type="submission" date="2015-10" db="EMBL/GenBank/DDBJ databases">
        <title>The cercosporin biosynthetic gene cluster was horizontally transferred to several fungal lineages and shown to be expanded in Cercospora beticola based on microsynteny with recipient genomes.</title>
        <authorList>
            <person name="De Jonge R."/>
            <person name="Ebert M.K."/>
            <person name="Suttle J.C."/>
            <person name="Jurick Ii W.M."/>
            <person name="Secor G.A."/>
            <person name="Thomma B.P."/>
            <person name="Van De Peer Y."/>
            <person name="Bolton M.D."/>
        </authorList>
    </citation>
    <scope>NUCLEOTIDE SEQUENCE [LARGE SCALE GENOMIC DNA]</scope>
    <source>
        <strain evidence="2 4">09-40</strain>
    </source>
</reference>
<reference evidence="3 5" key="2">
    <citation type="submission" date="2023-09" db="EMBL/GenBank/DDBJ databases">
        <title>Complete-Gapless Cercospora beticola genome.</title>
        <authorList>
            <person name="Wyatt N.A."/>
            <person name="Spanner R.E."/>
            <person name="Bolton M.D."/>
        </authorList>
    </citation>
    <scope>NUCLEOTIDE SEQUENCE [LARGE SCALE GENOMIC DNA]</scope>
    <source>
        <strain evidence="3">Cb09-40</strain>
    </source>
</reference>
<evidence type="ECO:0000313" key="4">
    <source>
        <dbReference type="Proteomes" id="UP000230605"/>
    </source>
</evidence>
<gene>
    <name evidence="2" type="ORF">CB0940_02360</name>
    <name evidence="3" type="ORF">RHO25_004111</name>
</gene>
<proteinExistence type="predicted"/>
<name>A0A2G5I1U9_CERBT</name>
<protein>
    <submittedName>
        <fullName evidence="2">Uncharacterized protein</fullName>
    </submittedName>
</protein>
<evidence type="ECO:0000313" key="2">
    <source>
        <dbReference type="EMBL" id="PIA98795.1"/>
    </source>
</evidence>
<dbReference type="Proteomes" id="UP001302367">
    <property type="component" value="Chromosome 3"/>
</dbReference>
<dbReference type="EMBL" id="LKMD01000101">
    <property type="protein sequence ID" value="PIA98795.1"/>
    <property type="molecule type" value="Genomic_DNA"/>
</dbReference>
<evidence type="ECO:0000256" key="1">
    <source>
        <dbReference type="SAM" id="MobiDB-lite"/>
    </source>
</evidence>
<evidence type="ECO:0000313" key="3">
    <source>
        <dbReference type="EMBL" id="WPA99493.1"/>
    </source>
</evidence>
<organism evidence="2 4">
    <name type="scientific">Cercospora beticola</name>
    <name type="common">Sugarbeet leaf spot fungus</name>
    <dbReference type="NCBI Taxonomy" id="122368"/>
    <lineage>
        <taxon>Eukaryota</taxon>
        <taxon>Fungi</taxon>
        <taxon>Dikarya</taxon>
        <taxon>Ascomycota</taxon>
        <taxon>Pezizomycotina</taxon>
        <taxon>Dothideomycetes</taxon>
        <taxon>Dothideomycetidae</taxon>
        <taxon>Mycosphaerellales</taxon>
        <taxon>Mycosphaerellaceae</taxon>
        <taxon>Cercospora</taxon>
    </lineage>
</organism>
<keyword evidence="5" id="KW-1185">Reference proteome</keyword>
<sequence>MDVAEDSPESEPQDREMGEEDEEEEEEEQMEEEEEDQEEDEEEEQPQRKKQKSRAHSTRYVRPETRVMNALFVAFRKMRPEDLYRISQEVDITMKGRGMKRTPRRLPTAVIDARYTENLIEQWEEAEDYMVRIENNFTKLKRSQDARMEGLKLLKEGLKEIREKGTKVEPDD</sequence>
<feature type="compositionally biased region" description="Basic residues" evidence="1">
    <location>
        <begin position="48"/>
        <end position="59"/>
    </location>
</feature>
<evidence type="ECO:0000313" key="5">
    <source>
        <dbReference type="Proteomes" id="UP001302367"/>
    </source>
</evidence>
<dbReference type="EMBL" id="CP134186">
    <property type="protein sequence ID" value="WPA99493.1"/>
    <property type="molecule type" value="Genomic_DNA"/>
</dbReference>
<accession>A0A2G5I1U9</accession>
<feature type="compositionally biased region" description="Acidic residues" evidence="1">
    <location>
        <begin position="1"/>
        <end position="44"/>
    </location>
</feature>